<dbReference type="Pfam" id="PF05573">
    <property type="entry name" value="NosL"/>
    <property type="match status" value="1"/>
</dbReference>
<accession>A0A2T5PAD9</accession>
<evidence type="ECO:0000313" key="2">
    <source>
        <dbReference type="EMBL" id="PTU74672.1"/>
    </source>
</evidence>
<organism evidence="2 3">
    <name type="scientific">Pseudomonas mangrovi</name>
    <dbReference type="NCBI Taxonomy" id="2161748"/>
    <lineage>
        <taxon>Bacteria</taxon>
        <taxon>Pseudomonadati</taxon>
        <taxon>Pseudomonadota</taxon>
        <taxon>Gammaproteobacteria</taxon>
        <taxon>Pseudomonadales</taxon>
        <taxon>Pseudomonadaceae</taxon>
        <taxon>Pseudomonas</taxon>
    </lineage>
</organism>
<dbReference type="SUPFAM" id="SSF160387">
    <property type="entry name" value="NosL/MerB-like"/>
    <property type="match status" value="1"/>
</dbReference>
<protein>
    <submittedName>
        <fullName evidence="2">NosL protein</fullName>
    </submittedName>
</protein>
<reference evidence="2 3" key="1">
    <citation type="submission" date="2018-04" db="EMBL/GenBank/DDBJ databases">
        <title>Pseudomonas sp. nov., isolated from mangrove soil.</title>
        <authorList>
            <person name="Chen C."/>
        </authorList>
    </citation>
    <scope>NUCLEOTIDE SEQUENCE [LARGE SCALE GENOMIC DNA]</scope>
    <source>
        <strain evidence="2 3">TC-11</strain>
    </source>
</reference>
<gene>
    <name evidence="2" type="ORF">DBO85_08720</name>
</gene>
<evidence type="ECO:0000313" key="3">
    <source>
        <dbReference type="Proteomes" id="UP000244064"/>
    </source>
</evidence>
<name>A0A2T5PAD9_9PSED</name>
<proteinExistence type="predicted"/>
<dbReference type="PANTHER" id="PTHR41247">
    <property type="entry name" value="HTH-TYPE TRANSCRIPTIONAL REPRESSOR YCNK"/>
    <property type="match status" value="1"/>
</dbReference>
<feature type="signal peptide" evidence="1">
    <location>
        <begin position="1"/>
        <end position="22"/>
    </location>
</feature>
<dbReference type="EMBL" id="QASN01000016">
    <property type="protein sequence ID" value="PTU74672.1"/>
    <property type="molecule type" value="Genomic_DNA"/>
</dbReference>
<feature type="chain" id="PRO_5015773690" evidence="1">
    <location>
        <begin position="23"/>
        <end position="171"/>
    </location>
</feature>
<keyword evidence="3" id="KW-1185">Reference proteome</keyword>
<dbReference type="InterPro" id="IPR008719">
    <property type="entry name" value="N2O_reductase_NosL"/>
</dbReference>
<dbReference type="PANTHER" id="PTHR41247:SF1">
    <property type="entry name" value="HTH-TYPE TRANSCRIPTIONAL REPRESSOR YCNK"/>
    <property type="match status" value="1"/>
</dbReference>
<dbReference type="PROSITE" id="PS51257">
    <property type="entry name" value="PROKAR_LIPOPROTEIN"/>
    <property type="match status" value="1"/>
</dbReference>
<dbReference type="OrthoDB" id="982633at2"/>
<dbReference type="AlphaFoldDB" id="A0A2T5PAD9"/>
<keyword evidence="1" id="KW-0732">Signal</keyword>
<sequence length="171" mass="18334">MPRLLRAFAAFSLLLLGGCEPAAEAPAVVTAAPFHEGDECHVCGMAITDFPGPKGQAIERGEVRKFCSVAEMLGWWLQPENQAQSVSLYVHDMAQGDWAAPDDAHLIDAREAYFVAVPSLPGAMGQPLATFASEESAQAMAKAHQSKVLRLDQLDLATLQQPAAAGQHHHH</sequence>
<dbReference type="Gene3D" id="3.30.70.2060">
    <property type="match status" value="1"/>
</dbReference>
<dbReference type="Gene3D" id="3.30.70.2050">
    <property type="match status" value="1"/>
</dbReference>
<comment type="caution">
    <text evidence="2">The sequence shown here is derived from an EMBL/GenBank/DDBJ whole genome shotgun (WGS) entry which is preliminary data.</text>
</comment>
<evidence type="ECO:0000256" key="1">
    <source>
        <dbReference type="SAM" id="SignalP"/>
    </source>
</evidence>
<dbReference type="Proteomes" id="UP000244064">
    <property type="component" value="Unassembled WGS sequence"/>
</dbReference>